<dbReference type="EMBL" id="VSRR010090494">
    <property type="protein sequence ID" value="MPC92217.1"/>
    <property type="molecule type" value="Genomic_DNA"/>
</dbReference>
<organism evidence="2 3">
    <name type="scientific">Portunus trituberculatus</name>
    <name type="common">Swimming crab</name>
    <name type="synonym">Neptunus trituberculatus</name>
    <dbReference type="NCBI Taxonomy" id="210409"/>
    <lineage>
        <taxon>Eukaryota</taxon>
        <taxon>Metazoa</taxon>
        <taxon>Ecdysozoa</taxon>
        <taxon>Arthropoda</taxon>
        <taxon>Crustacea</taxon>
        <taxon>Multicrustacea</taxon>
        <taxon>Malacostraca</taxon>
        <taxon>Eumalacostraca</taxon>
        <taxon>Eucarida</taxon>
        <taxon>Decapoda</taxon>
        <taxon>Pleocyemata</taxon>
        <taxon>Brachyura</taxon>
        <taxon>Eubrachyura</taxon>
        <taxon>Portunoidea</taxon>
        <taxon>Portunidae</taxon>
        <taxon>Portuninae</taxon>
        <taxon>Portunus</taxon>
    </lineage>
</organism>
<dbReference type="Proteomes" id="UP000324222">
    <property type="component" value="Unassembled WGS sequence"/>
</dbReference>
<name>A0A5B7JFS7_PORTR</name>
<accession>A0A5B7JFS7</accession>
<keyword evidence="3" id="KW-1185">Reference proteome</keyword>
<evidence type="ECO:0000313" key="2">
    <source>
        <dbReference type="EMBL" id="MPC92217.1"/>
    </source>
</evidence>
<gene>
    <name evidence="2" type="ORF">E2C01_087293</name>
</gene>
<feature type="region of interest" description="Disordered" evidence="1">
    <location>
        <begin position="1"/>
        <end position="31"/>
    </location>
</feature>
<sequence length="31" mass="3588">MKLSMHSSSWQLHSSRQLDTYTQRGEPPVLS</sequence>
<protein>
    <submittedName>
        <fullName evidence="2">Uncharacterized protein</fullName>
    </submittedName>
</protein>
<evidence type="ECO:0000256" key="1">
    <source>
        <dbReference type="SAM" id="MobiDB-lite"/>
    </source>
</evidence>
<dbReference type="AlphaFoldDB" id="A0A5B7JFS7"/>
<evidence type="ECO:0000313" key="3">
    <source>
        <dbReference type="Proteomes" id="UP000324222"/>
    </source>
</evidence>
<feature type="compositionally biased region" description="Low complexity" evidence="1">
    <location>
        <begin position="1"/>
        <end position="18"/>
    </location>
</feature>
<comment type="caution">
    <text evidence="2">The sequence shown here is derived from an EMBL/GenBank/DDBJ whole genome shotgun (WGS) entry which is preliminary data.</text>
</comment>
<reference evidence="2 3" key="1">
    <citation type="submission" date="2019-05" db="EMBL/GenBank/DDBJ databases">
        <title>Another draft genome of Portunus trituberculatus and its Hox gene families provides insights of decapod evolution.</title>
        <authorList>
            <person name="Jeong J.-H."/>
            <person name="Song I."/>
            <person name="Kim S."/>
            <person name="Choi T."/>
            <person name="Kim D."/>
            <person name="Ryu S."/>
            <person name="Kim W."/>
        </authorList>
    </citation>
    <scope>NUCLEOTIDE SEQUENCE [LARGE SCALE GENOMIC DNA]</scope>
    <source>
        <tissue evidence="2">Muscle</tissue>
    </source>
</reference>
<proteinExistence type="predicted"/>